<keyword evidence="1" id="KW-0472">Membrane</keyword>
<keyword evidence="1" id="KW-0812">Transmembrane</keyword>
<sequence length="32" mass="3599">MYHDCFDVSETAYLFLLPVLEVNIGAYAYIGA</sequence>
<dbReference type="AlphaFoldDB" id="A0A0E9SXJ9"/>
<reference evidence="2" key="2">
    <citation type="journal article" date="2015" name="Fish Shellfish Immunol.">
        <title>Early steps in the European eel (Anguilla anguilla)-Vibrio vulnificus interaction in the gills: Role of the RtxA13 toxin.</title>
        <authorList>
            <person name="Callol A."/>
            <person name="Pajuelo D."/>
            <person name="Ebbesson L."/>
            <person name="Teles M."/>
            <person name="MacKenzie S."/>
            <person name="Amaro C."/>
        </authorList>
    </citation>
    <scope>NUCLEOTIDE SEQUENCE</scope>
</reference>
<feature type="transmembrane region" description="Helical" evidence="1">
    <location>
        <begin position="12"/>
        <end position="30"/>
    </location>
</feature>
<dbReference type="EMBL" id="GBXM01063202">
    <property type="protein sequence ID" value="JAH45375.1"/>
    <property type="molecule type" value="Transcribed_RNA"/>
</dbReference>
<proteinExistence type="predicted"/>
<keyword evidence="1" id="KW-1133">Transmembrane helix</keyword>
<accession>A0A0E9SXJ9</accession>
<evidence type="ECO:0000256" key="1">
    <source>
        <dbReference type="SAM" id="Phobius"/>
    </source>
</evidence>
<reference evidence="2" key="1">
    <citation type="submission" date="2014-11" db="EMBL/GenBank/DDBJ databases">
        <authorList>
            <person name="Amaro Gonzalez C."/>
        </authorList>
    </citation>
    <scope>NUCLEOTIDE SEQUENCE</scope>
</reference>
<organism evidence="2">
    <name type="scientific">Anguilla anguilla</name>
    <name type="common">European freshwater eel</name>
    <name type="synonym">Muraena anguilla</name>
    <dbReference type="NCBI Taxonomy" id="7936"/>
    <lineage>
        <taxon>Eukaryota</taxon>
        <taxon>Metazoa</taxon>
        <taxon>Chordata</taxon>
        <taxon>Craniata</taxon>
        <taxon>Vertebrata</taxon>
        <taxon>Euteleostomi</taxon>
        <taxon>Actinopterygii</taxon>
        <taxon>Neopterygii</taxon>
        <taxon>Teleostei</taxon>
        <taxon>Anguilliformes</taxon>
        <taxon>Anguillidae</taxon>
        <taxon>Anguilla</taxon>
    </lineage>
</organism>
<protein>
    <submittedName>
        <fullName evidence="2">Uncharacterized protein</fullName>
    </submittedName>
</protein>
<evidence type="ECO:0000313" key="2">
    <source>
        <dbReference type="EMBL" id="JAH45375.1"/>
    </source>
</evidence>
<name>A0A0E9SXJ9_ANGAN</name>